<dbReference type="EMBL" id="KB308810">
    <property type="protein sequence ID" value="ELT96529.1"/>
    <property type="molecule type" value="Genomic_DNA"/>
</dbReference>
<dbReference type="Gene3D" id="3.40.720.10">
    <property type="entry name" value="Alkaline Phosphatase, subunit A"/>
    <property type="match status" value="1"/>
</dbReference>
<evidence type="ECO:0000259" key="5">
    <source>
        <dbReference type="Pfam" id="PF00884"/>
    </source>
</evidence>
<evidence type="ECO:0000256" key="4">
    <source>
        <dbReference type="ARBA" id="ARBA00022801"/>
    </source>
</evidence>
<dbReference type="GO" id="GO:0046872">
    <property type="term" value="F:metal ion binding"/>
    <property type="evidence" value="ECO:0007669"/>
    <property type="project" value="UniProtKB-KW"/>
</dbReference>
<dbReference type="InterPro" id="IPR000917">
    <property type="entry name" value="Sulfatase_N"/>
</dbReference>
<protein>
    <recommendedName>
        <fullName evidence="5">Sulfatase N-terminal domain-containing protein</fullName>
    </recommendedName>
</protein>
<organism evidence="6">
    <name type="scientific">Capitella teleta</name>
    <name type="common">Polychaete worm</name>
    <dbReference type="NCBI Taxonomy" id="283909"/>
    <lineage>
        <taxon>Eukaryota</taxon>
        <taxon>Metazoa</taxon>
        <taxon>Spiralia</taxon>
        <taxon>Lophotrochozoa</taxon>
        <taxon>Annelida</taxon>
        <taxon>Polychaeta</taxon>
        <taxon>Sedentaria</taxon>
        <taxon>Scolecida</taxon>
        <taxon>Capitellidae</taxon>
        <taxon>Capitella</taxon>
    </lineage>
</organism>
<accession>R7TS95</accession>
<evidence type="ECO:0000313" key="6">
    <source>
        <dbReference type="EMBL" id="ELT96529.1"/>
    </source>
</evidence>
<dbReference type="SUPFAM" id="SSF53649">
    <property type="entry name" value="Alkaline phosphatase-like"/>
    <property type="match status" value="1"/>
</dbReference>
<reference evidence="8" key="1">
    <citation type="submission" date="2012-12" db="EMBL/GenBank/DDBJ databases">
        <authorList>
            <person name="Hellsten U."/>
            <person name="Grimwood J."/>
            <person name="Chapman J.A."/>
            <person name="Shapiro H."/>
            <person name="Aerts A."/>
            <person name="Otillar R.P."/>
            <person name="Terry A.Y."/>
            <person name="Boore J.L."/>
            <person name="Simakov O."/>
            <person name="Marletaz F."/>
            <person name="Cho S.-J."/>
            <person name="Edsinger-Gonzales E."/>
            <person name="Havlak P."/>
            <person name="Kuo D.-H."/>
            <person name="Larsson T."/>
            <person name="Lv J."/>
            <person name="Arendt D."/>
            <person name="Savage R."/>
            <person name="Osoegawa K."/>
            <person name="de Jong P."/>
            <person name="Lindberg D.R."/>
            <person name="Seaver E.C."/>
            <person name="Weisblat D.A."/>
            <person name="Putnam N.H."/>
            <person name="Grigoriev I.V."/>
            <person name="Rokhsar D.S."/>
        </authorList>
    </citation>
    <scope>NUCLEOTIDE SEQUENCE</scope>
    <source>
        <strain evidence="8">I ESC-2004</strain>
    </source>
</reference>
<keyword evidence="4" id="KW-0378">Hydrolase</keyword>
<dbReference type="GO" id="GO:0004423">
    <property type="term" value="F:iduronate-2-sulfatase activity"/>
    <property type="evidence" value="ECO:0007669"/>
    <property type="project" value="TreeGrafter"/>
</dbReference>
<dbReference type="HOGENOM" id="CLU_834833_0_0_1"/>
<sequence>MAATQIDIRSIAKKTVFSLLIIGLVLQYWKIETEVKSNSKMASTLTTAASSESQTRDVVTIDEWLEKRREKKRPNVLFIMADDMRPEIKAQVHDKSPWLEPNMHTPHLDKLAGDGVLFRRAYCQFSWCNPSRASLLTSRRPDTTMVHNNSVFFRMRNPDFTTLPQYFLQNGYTTLGMGKIFHQMGIGNDRDEDLSWSERNFRPEDDMLFKDEGTAWQSVGDDQRKGRSLLDEAVTVAAKQTLRRVAKEWKKDNKNFFVAVGMKKPHLNFVFPEEFLQYYPLDGIRSSEGRTTASHGSRHLRMTWFSCTTSAIGSCEIMNIHMHTNEGNLPQPM</sequence>
<reference evidence="7" key="3">
    <citation type="submission" date="2015-06" db="UniProtKB">
        <authorList>
            <consortium name="EnsemblMetazoa"/>
        </authorList>
    </citation>
    <scope>IDENTIFICATION</scope>
</reference>
<dbReference type="EMBL" id="AMQN01002276">
    <property type="status" value="NOT_ANNOTATED_CDS"/>
    <property type="molecule type" value="Genomic_DNA"/>
</dbReference>
<name>R7TS95_CAPTE</name>
<proteinExistence type="inferred from homology"/>
<dbReference type="OrthoDB" id="103349at2759"/>
<evidence type="ECO:0000313" key="7">
    <source>
        <dbReference type="EnsemblMetazoa" id="CapteP216066"/>
    </source>
</evidence>
<evidence type="ECO:0000256" key="3">
    <source>
        <dbReference type="ARBA" id="ARBA00022723"/>
    </source>
</evidence>
<feature type="domain" description="Sulfatase N-terminal" evidence="5">
    <location>
        <begin position="74"/>
        <end position="279"/>
    </location>
</feature>
<evidence type="ECO:0000256" key="1">
    <source>
        <dbReference type="ARBA" id="ARBA00001913"/>
    </source>
</evidence>
<evidence type="ECO:0000256" key="2">
    <source>
        <dbReference type="ARBA" id="ARBA00008779"/>
    </source>
</evidence>
<dbReference type="STRING" id="283909.R7TS95"/>
<dbReference type="AlphaFoldDB" id="R7TS95"/>
<dbReference type="Proteomes" id="UP000014760">
    <property type="component" value="Unassembled WGS sequence"/>
</dbReference>
<evidence type="ECO:0000313" key="8">
    <source>
        <dbReference type="Proteomes" id="UP000014760"/>
    </source>
</evidence>
<dbReference type="InterPro" id="IPR017850">
    <property type="entry name" value="Alkaline_phosphatase_core_sf"/>
</dbReference>
<dbReference type="GO" id="GO:0005737">
    <property type="term" value="C:cytoplasm"/>
    <property type="evidence" value="ECO:0007669"/>
    <property type="project" value="TreeGrafter"/>
</dbReference>
<dbReference type="PANTHER" id="PTHR45953:SF1">
    <property type="entry name" value="IDURONATE 2-SULFATASE"/>
    <property type="match status" value="1"/>
</dbReference>
<comment type="similarity">
    <text evidence="2">Belongs to the sulfatase family.</text>
</comment>
<dbReference type="Pfam" id="PF00884">
    <property type="entry name" value="Sulfatase"/>
    <property type="match status" value="1"/>
</dbReference>
<comment type="cofactor">
    <cofactor evidence="1">
        <name>Ca(2+)</name>
        <dbReference type="ChEBI" id="CHEBI:29108"/>
    </cofactor>
</comment>
<dbReference type="EnsemblMetazoa" id="CapteT216066">
    <property type="protein sequence ID" value="CapteP216066"/>
    <property type="gene ID" value="CapteG216066"/>
</dbReference>
<reference evidence="6 8" key="2">
    <citation type="journal article" date="2013" name="Nature">
        <title>Insights into bilaterian evolution from three spiralian genomes.</title>
        <authorList>
            <person name="Simakov O."/>
            <person name="Marletaz F."/>
            <person name="Cho S.J."/>
            <person name="Edsinger-Gonzales E."/>
            <person name="Havlak P."/>
            <person name="Hellsten U."/>
            <person name="Kuo D.H."/>
            <person name="Larsson T."/>
            <person name="Lv J."/>
            <person name="Arendt D."/>
            <person name="Savage R."/>
            <person name="Osoegawa K."/>
            <person name="de Jong P."/>
            <person name="Grimwood J."/>
            <person name="Chapman J.A."/>
            <person name="Shapiro H."/>
            <person name="Aerts A."/>
            <person name="Otillar R.P."/>
            <person name="Terry A.Y."/>
            <person name="Boore J.L."/>
            <person name="Grigoriev I.V."/>
            <person name="Lindberg D.R."/>
            <person name="Seaver E.C."/>
            <person name="Weisblat D.A."/>
            <person name="Putnam N.H."/>
            <person name="Rokhsar D.S."/>
        </authorList>
    </citation>
    <scope>NUCLEOTIDE SEQUENCE</scope>
    <source>
        <strain evidence="6 8">I ESC-2004</strain>
    </source>
</reference>
<dbReference type="EMBL" id="AMQN01002275">
    <property type="status" value="NOT_ANNOTATED_CDS"/>
    <property type="molecule type" value="Genomic_DNA"/>
</dbReference>
<gene>
    <name evidence="6" type="ORF">CAPTEDRAFT_216066</name>
</gene>
<dbReference type="PANTHER" id="PTHR45953">
    <property type="entry name" value="IDURONATE 2-SULFATASE"/>
    <property type="match status" value="1"/>
</dbReference>
<keyword evidence="3" id="KW-0479">Metal-binding</keyword>
<keyword evidence="8" id="KW-1185">Reference proteome</keyword>